<dbReference type="VEuPathDB" id="FungiDB:RhiirA1_479152"/>
<name>A0A2N0NJV5_9GLOM</name>
<reference evidence="2 3" key="4">
    <citation type="submission" date="2017-10" db="EMBL/GenBank/DDBJ databases">
        <title>Genome analyses suggest a sexual origin of heterokaryosis in a supposedly ancient asexual fungus.</title>
        <authorList>
            <person name="Corradi N."/>
            <person name="Sedzielewska K."/>
            <person name="Noel J."/>
            <person name="Charron P."/>
            <person name="Farinelli L."/>
            <person name="Marton T."/>
            <person name="Kruger M."/>
            <person name="Pelin A."/>
            <person name="Brachmann A."/>
            <person name="Corradi N."/>
        </authorList>
    </citation>
    <scope>NUCLEOTIDE SEQUENCE [LARGE SCALE GENOMIC DNA]</scope>
    <source>
        <strain evidence="2 3">A1</strain>
    </source>
</reference>
<evidence type="ECO:0000313" key="4">
    <source>
        <dbReference type="Proteomes" id="UP000232722"/>
    </source>
</evidence>
<protein>
    <submittedName>
        <fullName evidence="1">Uncharacterized protein</fullName>
    </submittedName>
</protein>
<evidence type="ECO:0000313" key="1">
    <source>
        <dbReference type="EMBL" id="PKB94844.1"/>
    </source>
</evidence>
<evidence type="ECO:0000313" key="2">
    <source>
        <dbReference type="EMBL" id="PKC53512.1"/>
    </source>
</evidence>
<dbReference type="EMBL" id="LLXH01004154">
    <property type="protein sequence ID" value="PKC53512.1"/>
    <property type="molecule type" value="Genomic_DNA"/>
</dbReference>
<reference evidence="1 4" key="1">
    <citation type="submission" date="2016-04" db="EMBL/GenBank/DDBJ databases">
        <title>Genome analyses suggest a sexual origin of heterokaryosis in a supposedly ancient asexual fungus.</title>
        <authorList>
            <person name="Ropars J."/>
            <person name="Sedzielewska K."/>
            <person name="Noel J."/>
            <person name="Charron P."/>
            <person name="Farinelli L."/>
            <person name="Marton T."/>
            <person name="Kruger M."/>
            <person name="Pelin A."/>
            <person name="Brachmann A."/>
            <person name="Corradi N."/>
        </authorList>
    </citation>
    <scope>NUCLEOTIDE SEQUENCE [LARGE SCALE GENOMIC DNA]</scope>
    <source>
        <strain evidence="1 4">A5</strain>
    </source>
</reference>
<accession>A0A2N0NJV5</accession>
<dbReference type="EMBL" id="LLXJ01005482">
    <property type="protein sequence ID" value="PKB94844.1"/>
    <property type="molecule type" value="Genomic_DNA"/>
</dbReference>
<dbReference type="Proteomes" id="UP000232722">
    <property type="component" value="Unassembled WGS sequence"/>
</dbReference>
<proteinExistence type="predicted"/>
<sequence>MPLKKCILIRIIKCAASIRKNLGFEYYEIKTLCNQIQKYINKPRIANYLFAIYPNSATYKRGFSTL</sequence>
<gene>
    <name evidence="2" type="ORF">RhiirA1_479152</name>
    <name evidence="1" type="ORF">RhiirA5_437930</name>
</gene>
<comment type="caution">
    <text evidence="1">The sequence shown here is derived from an EMBL/GenBank/DDBJ whole genome shotgun (WGS) entry which is preliminary data.</text>
</comment>
<dbReference type="Proteomes" id="UP000232688">
    <property type="component" value="Unassembled WGS sequence"/>
</dbReference>
<reference evidence="1 4" key="2">
    <citation type="submission" date="2017-09" db="EMBL/GenBank/DDBJ databases">
        <title>Extensive intraspecific genome diversity in a model arbuscular mycorrhizal fungus.</title>
        <authorList>
            <person name="Chen E.C."/>
            <person name="Morin E."/>
            <person name="Beaudet D."/>
            <person name="Noel J."/>
            <person name="Ndikumana S."/>
            <person name="Charron P."/>
            <person name="St-Onge C."/>
            <person name="Giorgi J."/>
            <person name="Grigoriev I.V."/>
            <person name="Roux C."/>
            <person name="Martin F.M."/>
            <person name="Corradi N."/>
        </authorList>
    </citation>
    <scope>NUCLEOTIDE SEQUENCE [LARGE SCALE GENOMIC DNA]</scope>
    <source>
        <strain evidence="1 4">A5</strain>
    </source>
</reference>
<evidence type="ECO:0000313" key="3">
    <source>
        <dbReference type="Proteomes" id="UP000232688"/>
    </source>
</evidence>
<dbReference type="AlphaFoldDB" id="A0A2N0NJV5"/>
<organism evidence="1 4">
    <name type="scientific">Rhizophagus irregularis</name>
    <dbReference type="NCBI Taxonomy" id="588596"/>
    <lineage>
        <taxon>Eukaryota</taxon>
        <taxon>Fungi</taxon>
        <taxon>Fungi incertae sedis</taxon>
        <taxon>Mucoromycota</taxon>
        <taxon>Glomeromycotina</taxon>
        <taxon>Glomeromycetes</taxon>
        <taxon>Glomerales</taxon>
        <taxon>Glomeraceae</taxon>
        <taxon>Rhizophagus</taxon>
    </lineage>
</organism>
<reference evidence="2 3" key="3">
    <citation type="submission" date="2017-10" db="EMBL/GenBank/DDBJ databases">
        <title>Extensive intraspecific genome diversity in a model arbuscular mycorrhizal fungus.</title>
        <authorList>
            <person name="Chen E.C.H."/>
            <person name="Morin E."/>
            <person name="Baudet D."/>
            <person name="Noel J."/>
            <person name="Ndikumana S."/>
            <person name="Charron P."/>
            <person name="St-Onge C."/>
            <person name="Giorgi J."/>
            <person name="Grigoriev I.V."/>
            <person name="Roux C."/>
            <person name="Martin F.M."/>
            <person name="Corradi N."/>
        </authorList>
    </citation>
    <scope>NUCLEOTIDE SEQUENCE [LARGE SCALE GENOMIC DNA]</scope>
    <source>
        <strain evidence="2 3">A1</strain>
    </source>
</reference>